<feature type="region of interest" description="Disordered" evidence="1">
    <location>
        <begin position="1"/>
        <end position="33"/>
    </location>
</feature>
<dbReference type="EMBL" id="CAMGYJ010000009">
    <property type="protein sequence ID" value="CAI0540222.1"/>
    <property type="molecule type" value="Genomic_DNA"/>
</dbReference>
<feature type="non-terminal residue" evidence="2">
    <location>
        <position position="1"/>
    </location>
</feature>
<keyword evidence="3" id="KW-1185">Reference proteome</keyword>
<sequence length="115" mass="13221">TWRRGSTPTGRSTGSVSRKTRKISRSTSSRRSRTVGWHCWRSSGSACSSRRTRGPARWRIWQHIWRIYGTRTSGMFLSRSIEVNSSIDRSWLSFVSVKPLISPCKIHTVNPLSRN</sequence>
<gene>
    <name evidence="2" type="ORF">LITE_LOCUS41592</name>
</gene>
<evidence type="ECO:0000256" key="1">
    <source>
        <dbReference type="SAM" id="MobiDB-lite"/>
    </source>
</evidence>
<evidence type="ECO:0000313" key="2">
    <source>
        <dbReference type="EMBL" id="CAI0540222.1"/>
    </source>
</evidence>
<feature type="compositionally biased region" description="Basic residues" evidence="1">
    <location>
        <begin position="18"/>
        <end position="33"/>
    </location>
</feature>
<dbReference type="Proteomes" id="UP001154282">
    <property type="component" value="Unassembled WGS sequence"/>
</dbReference>
<name>A0AAV0Q7E8_9ROSI</name>
<proteinExistence type="predicted"/>
<accession>A0AAV0Q7E8</accession>
<feature type="compositionally biased region" description="Polar residues" evidence="1">
    <location>
        <begin position="1"/>
        <end position="16"/>
    </location>
</feature>
<comment type="caution">
    <text evidence="2">The sequence shown here is derived from an EMBL/GenBank/DDBJ whole genome shotgun (WGS) entry which is preliminary data.</text>
</comment>
<protein>
    <submittedName>
        <fullName evidence="2">Uncharacterized protein</fullName>
    </submittedName>
</protein>
<reference evidence="2" key="1">
    <citation type="submission" date="2022-08" db="EMBL/GenBank/DDBJ databases">
        <authorList>
            <person name="Gutierrez-Valencia J."/>
        </authorList>
    </citation>
    <scope>NUCLEOTIDE SEQUENCE</scope>
</reference>
<evidence type="ECO:0000313" key="3">
    <source>
        <dbReference type="Proteomes" id="UP001154282"/>
    </source>
</evidence>
<dbReference type="AlphaFoldDB" id="A0AAV0Q7E8"/>
<organism evidence="2 3">
    <name type="scientific">Linum tenue</name>
    <dbReference type="NCBI Taxonomy" id="586396"/>
    <lineage>
        <taxon>Eukaryota</taxon>
        <taxon>Viridiplantae</taxon>
        <taxon>Streptophyta</taxon>
        <taxon>Embryophyta</taxon>
        <taxon>Tracheophyta</taxon>
        <taxon>Spermatophyta</taxon>
        <taxon>Magnoliopsida</taxon>
        <taxon>eudicotyledons</taxon>
        <taxon>Gunneridae</taxon>
        <taxon>Pentapetalae</taxon>
        <taxon>rosids</taxon>
        <taxon>fabids</taxon>
        <taxon>Malpighiales</taxon>
        <taxon>Linaceae</taxon>
        <taxon>Linum</taxon>
    </lineage>
</organism>